<reference evidence="2 3" key="1">
    <citation type="submission" date="2024-09" db="EMBL/GenBank/DDBJ databases">
        <authorList>
            <person name="Lee S.D."/>
        </authorList>
    </citation>
    <scope>NUCLEOTIDE SEQUENCE [LARGE SCALE GENOMIC DNA]</scope>
    <source>
        <strain evidence="2 3">N1-5</strain>
    </source>
</reference>
<evidence type="ECO:0000256" key="1">
    <source>
        <dbReference type="SAM" id="MobiDB-lite"/>
    </source>
</evidence>
<feature type="compositionally biased region" description="Pro residues" evidence="1">
    <location>
        <begin position="57"/>
        <end position="66"/>
    </location>
</feature>
<gene>
    <name evidence="2" type="ORF">ACEZDJ_20670</name>
</gene>
<feature type="compositionally biased region" description="Pro residues" evidence="1">
    <location>
        <begin position="164"/>
        <end position="173"/>
    </location>
</feature>
<accession>A0ABV6UQH5</accession>
<comment type="caution">
    <text evidence="2">The sequence shown here is derived from an EMBL/GenBank/DDBJ whole genome shotgun (WGS) entry which is preliminary data.</text>
</comment>
<evidence type="ECO:0000313" key="3">
    <source>
        <dbReference type="Proteomes" id="UP001592528"/>
    </source>
</evidence>
<evidence type="ECO:0000313" key="2">
    <source>
        <dbReference type="EMBL" id="MFC1403708.1"/>
    </source>
</evidence>
<proteinExistence type="predicted"/>
<feature type="region of interest" description="Disordered" evidence="1">
    <location>
        <begin position="1"/>
        <end position="215"/>
    </location>
</feature>
<evidence type="ECO:0008006" key="4">
    <source>
        <dbReference type="Google" id="ProtNLM"/>
    </source>
</evidence>
<dbReference type="Proteomes" id="UP001592528">
    <property type="component" value="Unassembled WGS sequence"/>
</dbReference>
<name>A0ABV6UQH5_9ACTN</name>
<protein>
    <recommendedName>
        <fullName evidence="4">Protein phosphatase 2C domain-containing protein</fullName>
    </recommendedName>
</protein>
<sequence>MSSQGGPASGGADGSWWDAVYEGPGDEVPDAPRAEAGAGSVDDWFDSASGMLSGAVPSPPVPPSPPASRSEEDAAPGGPPTLVDGPPRDAEPPLPPLPVRPPRIPALKPDPRAVPAQRASEESDDLFDPYDPYDPYDDIPDIPVPPLPSTAPSTPTAPSIPSAPVTPAPPAVPAAPKVAAPRIPVPPARPLPGARPTERSSGDEPEPAALPAADPDLLVGMVPDTALDGARYGTMTLLAASVRGDRARRRGEVRGDRLLTLRFGEGSEALLLVVMATPPPEESPSLADDACRQLAASVGRSRGELLADLRVGAQERLRYGLQRLTARAAVRLQRVPQSGSSTELSGTGGSLHALLAPLDPTSRLRAGFGLGPGGLLLLGDDAWYDAYAGRRLVGSQQPAGAGAEKPSGAPRSPDRFRFRVVVPEPGDVLLLCSEGLDRPLREEPAVSDFLADHWAHPHPPGQVDFLRQIQVRAEGYTADRTAAAIWED</sequence>
<dbReference type="EMBL" id="JBHEZZ010000011">
    <property type="protein sequence ID" value="MFC1403708.1"/>
    <property type="molecule type" value="Genomic_DNA"/>
</dbReference>
<feature type="compositionally biased region" description="Pro residues" evidence="1">
    <location>
        <begin position="92"/>
        <end position="104"/>
    </location>
</feature>
<keyword evidence="3" id="KW-1185">Reference proteome</keyword>
<feature type="compositionally biased region" description="Low complexity" evidence="1">
    <location>
        <begin position="150"/>
        <end position="163"/>
    </location>
</feature>
<organism evidence="2 3">
    <name type="scientific">Streptacidiphilus cavernicola</name>
    <dbReference type="NCBI Taxonomy" id="3342716"/>
    <lineage>
        <taxon>Bacteria</taxon>
        <taxon>Bacillati</taxon>
        <taxon>Actinomycetota</taxon>
        <taxon>Actinomycetes</taxon>
        <taxon>Kitasatosporales</taxon>
        <taxon>Streptomycetaceae</taxon>
        <taxon>Streptacidiphilus</taxon>
    </lineage>
</organism>
<dbReference type="RefSeq" id="WP_051724726.1">
    <property type="nucleotide sequence ID" value="NZ_JBHEZZ010000011.1"/>
</dbReference>